<gene>
    <name evidence="3" type="ORF">ACFFGN_03435</name>
</gene>
<evidence type="ECO:0000313" key="4">
    <source>
        <dbReference type="Proteomes" id="UP001589890"/>
    </source>
</evidence>
<evidence type="ECO:0000313" key="3">
    <source>
        <dbReference type="EMBL" id="MFC0623098.1"/>
    </source>
</evidence>
<feature type="domain" description="RsbT co-antagonist protein RsbRD N-terminal" evidence="2">
    <location>
        <begin position="19"/>
        <end position="154"/>
    </location>
</feature>
<dbReference type="InterPro" id="IPR025736">
    <property type="entry name" value="PucR_C-HTH_dom"/>
</dbReference>
<evidence type="ECO:0000259" key="1">
    <source>
        <dbReference type="Pfam" id="PF13556"/>
    </source>
</evidence>
<comment type="caution">
    <text evidence="3">The sequence shown here is derived from an EMBL/GenBank/DDBJ whole genome shotgun (WGS) entry which is preliminary data.</text>
</comment>
<dbReference type="EMBL" id="JBHLTC010000002">
    <property type="protein sequence ID" value="MFC0623098.1"/>
    <property type="molecule type" value="Genomic_DNA"/>
</dbReference>
<dbReference type="InterPro" id="IPR042070">
    <property type="entry name" value="PucR_C-HTH_sf"/>
</dbReference>
<keyword evidence="4" id="KW-1185">Reference proteome</keyword>
<feature type="domain" description="PucR C-terminal helix-turn-helix" evidence="1">
    <location>
        <begin position="333"/>
        <end position="390"/>
    </location>
</feature>
<reference evidence="3 4" key="1">
    <citation type="submission" date="2024-09" db="EMBL/GenBank/DDBJ databases">
        <authorList>
            <person name="Sun Q."/>
            <person name="Mori K."/>
        </authorList>
    </citation>
    <scope>NUCLEOTIDE SEQUENCE [LARGE SCALE GENOMIC DNA]</scope>
    <source>
        <strain evidence="3 4">CGMCC 1.15906</strain>
    </source>
</reference>
<dbReference type="Proteomes" id="UP001589890">
    <property type="component" value="Unassembled WGS sequence"/>
</dbReference>
<proteinExistence type="predicted"/>
<accession>A0ABV6QEN1</accession>
<protein>
    <submittedName>
        <fullName evidence="3">PucR family transcriptional regulator</fullName>
    </submittedName>
</protein>
<dbReference type="RefSeq" id="WP_380043789.1">
    <property type="nucleotide sequence ID" value="NZ_JBHLTC010000002.1"/>
</dbReference>
<dbReference type="PANTHER" id="PTHR33744:SF7">
    <property type="entry name" value="PUCR FAMILY TRANSCRIPTIONAL REGULATOR"/>
    <property type="match status" value="1"/>
</dbReference>
<organism evidence="3 4">
    <name type="scientific">Kribbella deserti</name>
    <dbReference type="NCBI Taxonomy" id="1926257"/>
    <lineage>
        <taxon>Bacteria</taxon>
        <taxon>Bacillati</taxon>
        <taxon>Actinomycetota</taxon>
        <taxon>Actinomycetes</taxon>
        <taxon>Propionibacteriales</taxon>
        <taxon>Kribbellaceae</taxon>
        <taxon>Kribbella</taxon>
    </lineage>
</organism>
<dbReference type="InterPro" id="IPR025751">
    <property type="entry name" value="RsbRD_N_dom"/>
</dbReference>
<dbReference type="Pfam" id="PF13556">
    <property type="entry name" value="HTH_30"/>
    <property type="match status" value="1"/>
</dbReference>
<evidence type="ECO:0000259" key="2">
    <source>
        <dbReference type="Pfam" id="PF14361"/>
    </source>
</evidence>
<dbReference type="Gene3D" id="1.10.10.2840">
    <property type="entry name" value="PucR C-terminal helix-turn-helix domain"/>
    <property type="match status" value="1"/>
</dbReference>
<name>A0ABV6QEN1_9ACTN</name>
<dbReference type="PANTHER" id="PTHR33744">
    <property type="entry name" value="CARBOHYDRATE DIACID REGULATOR"/>
    <property type="match status" value="1"/>
</dbReference>
<sequence length="403" mass="43877">MMIGGVPIADRLRAARALPKEMVRAFVATIDPYRTLPPEELEGDITRITAVNIRLFINLLETGQLPTEHDLNEIALSSVQRAEEGIPLDAVLSAYHVGIRTGWEEVTEHAGPEDVATLRRTTSLLMQYLQLMTATATAAYLAHQQTVVNEQHIARSALAAELLRGVASAATAEQAGTRLADRYVVLCLAIGRHPDEENADVDPAIAGRRKVRRVLAELEKAAPATPLSALRPDGGTVLIPGSADGAQLESLLTRLTAAAGTAITAATQQTSRDDIAAAAEQLPQVLELVQATGRPPGLYRLADVLLEYQLTRPGQARRDLAALLAPLDDHTELLETLKLHLGNDLNRRRTAGQLHIHINTVDYRLRRIAELTGLDPGKRTDLRYLEAALTARQLEHNQSRPHD</sequence>
<dbReference type="InterPro" id="IPR051448">
    <property type="entry name" value="CdaR-like_regulators"/>
</dbReference>
<dbReference type="Pfam" id="PF14361">
    <property type="entry name" value="RsbRD_N"/>
    <property type="match status" value="1"/>
</dbReference>